<keyword evidence="2" id="KW-1185">Reference proteome</keyword>
<dbReference type="Proteomes" id="UP000572817">
    <property type="component" value="Unassembled WGS sequence"/>
</dbReference>
<evidence type="ECO:0000313" key="2">
    <source>
        <dbReference type="Proteomes" id="UP000572817"/>
    </source>
</evidence>
<sequence>MPLGMWPKDQRLKKTGACSLMSYLDGLEAMTYGLLPTVLKWSIEEVQVLLAEVRKEARRKDVHMYYDCHFVYGQKPE</sequence>
<dbReference type="OrthoDB" id="2013972at2759"/>
<accession>A0A8H4J8Y4</accession>
<evidence type="ECO:0000313" key="1">
    <source>
        <dbReference type="EMBL" id="KAF4314074.1"/>
    </source>
</evidence>
<dbReference type="GO" id="GO:0008168">
    <property type="term" value="F:methyltransferase activity"/>
    <property type="evidence" value="ECO:0007669"/>
    <property type="project" value="UniProtKB-KW"/>
</dbReference>
<keyword evidence="1" id="KW-0808">Transferase</keyword>
<dbReference type="AlphaFoldDB" id="A0A8H4J8Y4"/>
<reference evidence="1" key="1">
    <citation type="submission" date="2020-04" db="EMBL/GenBank/DDBJ databases">
        <title>Genome Assembly and Annotation of Botryosphaeria dothidea sdau 11-99, a Latent Pathogen of Apple Fruit Ring Rot in China.</title>
        <authorList>
            <person name="Yu C."/>
            <person name="Diao Y."/>
            <person name="Lu Q."/>
            <person name="Zhao J."/>
            <person name="Cui S."/>
            <person name="Peng C."/>
            <person name="He B."/>
            <person name="Liu H."/>
        </authorList>
    </citation>
    <scope>NUCLEOTIDE SEQUENCE [LARGE SCALE GENOMIC DNA]</scope>
    <source>
        <strain evidence="1">Sdau11-99</strain>
    </source>
</reference>
<proteinExistence type="predicted"/>
<name>A0A8H4J8Y4_9PEZI</name>
<gene>
    <name evidence="1" type="ORF">GTA08_BOTSDO01213</name>
</gene>
<comment type="caution">
    <text evidence="1">The sequence shown here is derived from an EMBL/GenBank/DDBJ whole genome shotgun (WGS) entry which is preliminary data.</text>
</comment>
<dbReference type="GO" id="GO:0032259">
    <property type="term" value="P:methylation"/>
    <property type="evidence" value="ECO:0007669"/>
    <property type="project" value="UniProtKB-KW"/>
</dbReference>
<organism evidence="1 2">
    <name type="scientific">Botryosphaeria dothidea</name>
    <dbReference type="NCBI Taxonomy" id="55169"/>
    <lineage>
        <taxon>Eukaryota</taxon>
        <taxon>Fungi</taxon>
        <taxon>Dikarya</taxon>
        <taxon>Ascomycota</taxon>
        <taxon>Pezizomycotina</taxon>
        <taxon>Dothideomycetes</taxon>
        <taxon>Dothideomycetes incertae sedis</taxon>
        <taxon>Botryosphaeriales</taxon>
        <taxon>Botryosphaeriaceae</taxon>
        <taxon>Botryosphaeria</taxon>
    </lineage>
</organism>
<protein>
    <submittedName>
        <fullName evidence="1">Methyltransferase type 11 protein</fullName>
    </submittedName>
</protein>
<dbReference type="EMBL" id="WWBZ02000001">
    <property type="protein sequence ID" value="KAF4314074.1"/>
    <property type="molecule type" value="Genomic_DNA"/>
</dbReference>
<keyword evidence="1" id="KW-0489">Methyltransferase</keyword>